<evidence type="ECO:0000313" key="2">
    <source>
        <dbReference type="EMBL" id="RPB09892.1"/>
    </source>
</evidence>
<reference evidence="2 3" key="1">
    <citation type="journal article" date="2018" name="Nat. Ecol. Evol.">
        <title>Pezizomycetes genomes reveal the molecular basis of ectomycorrhizal truffle lifestyle.</title>
        <authorList>
            <person name="Murat C."/>
            <person name="Payen T."/>
            <person name="Noel B."/>
            <person name="Kuo A."/>
            <person name="Morin E."/>
            <person name="Chen J."/>
            <person name="Kohler A."/>
            <person name="Krizsan K."/>
            <person name="Balestrini R."/>
            <person name="Da Silva C."/>
            <person name="Montanini B."/>
            <person name="Hainaut M."/>
            <person name="Levati E."/>
            <person name="Barry K.W."/>
            <person name="Belfiori B."/>
            <person name="Cichocki N."/>
            <person name="Clum A."/>
            <person name="Dockter R.B."/>
            <person name="Fauchery L."/>
            <person name="Guy J."/>
            <person name="Iotti M."/>
            <person name="Le Tacon F."/>
            <person name="Lindquist E.A."/>
            <person name="Lipzen A."/>
            <person name="Malagnac F."/>
            <person name="Mello A."/>
            <person name="Molinier V."/>
            <person name="Miyauchi S."/>
            <person name="Poulain J."/>
            <person name="Riccioni C."/>
            <person name="Rubini A."/>
            <person name="Sitrit Y."/>
            <person name="Splivallo R."/>
            <person name="Traeger S."/>
            <person name="Wang M."/>
            <person name="Zifcakova L."/>
            <person name="Wipf D."/>
            <person name="Zambonelli A."/>
            <person name="Paolocci F."/>
            <person name="Nowrousian M."/>
            <person name="Ottonello S."/>
            <person name="Baldrian P."/>
            <person name="Spatafora J.W."/>
            <person name="Henrissat B."/>
            <person name="Nagy L.G."/>
            <person name="Aury J.M."/>
            <person name="Wincker P."/>
            <person name="Grigoriev I.V."/>
            <person name="Bonfante P."/>
            <person name="Martin F.M."/>
        </authorList>
    </citation>
    <scope>NUCLEOTIDE SEQUENCE [LARGE SCALE GENOMIC DNA]</scope>
    <source>
        <strain evidence="2 3">CCBAS932</strain>
    </source>
</reference>
<accession>A0A3N4KKR2</accession>
<dbReference type="AlphaFoldDB" id="A0A3N4KKR2"/>
<dbReference type="OrthoDB" id="5373516at2759"/>
<proteinExistence type="predicted"/>
<evidence type="ECO:0000313" key="3">
    <source>
        <dbReference type="Proteomes" id="UP000277580"/>
    </source>
</evidence>
<keyword evidence="3" id="KW-1185">Reference proteome</keyword>
<sequence>MAVTEGTLRAGGEPAKAPGEENDPHTCNLTPIGATPEDTQFFYLDDDERITAWVPLAASDLIGRSCLPEVSFAVLTHSVVLFMSQSREILLDSSKQDVCRPMVYRFARQIIPVVWGNYLQDQNFNQQERFAHAYQIVRELIGICLELDVEDIPTETRRVSSACEWSETPRGDELQTSWGDSPENLTMLEHNFHNARLLGPNVLIYRSDSTIALSRLSKGIMGRKLERALLSTLTDLGSVYCTMLENIHAKRGQASKENFEPEEMISSTPLLGLKVGGIRRPAYVYMKLILVMLRDCTMPVMPHEKDEKDYQDFCSSGIQSTSRDALVTAMKKVKLSPDSAGPRGIQKRRHVPKARSPLQKMELACENACQYDSDFDKFVNHENPPINTSPDCIWCFD</sequence>
<name>A0A3N4KKR2_9PEZI</name>
<organism evidence="2 3">
    <name type="scientific">Morchella conica CCBAS932</name>
    <dbReference type="NCBI Taxonomy" id="1392247"/>
    <lineage>
        <taxon>Eukaryota</taxon>
        <taxon>Fungi</taxon>
        <taxon>Dikarya</taxon>
        <taxon>Ascomycota</taxon>
        <taxon>Pezizomycotina</taxon>
        <taxon>Pezizomycetes</taxon>
        <taxon>Pezizales</taxon>
        <taxon>Morchellaceae</taxon>
        <taxon>Morchella</taxon>
    </lineage>
</organism>
<dbReference type="EMBL" id="ML119147">
    <property type="protein sequence ID" value="RPB09892.1"/>
    <property type="molecule type" value="Genomic_DNA"/>
</dbReference>
<feature type="region of interest" description="Disordered" evidence="1">
    <location>
        <begin position="1"/>
        <end position="27"/>
    </location>
</feature>
<protein>
    <submittedName>
        <fullName evidence="2">Uncharacterized protein</fullName>
    </submittedName>
</protein>
<dbReference type="Proteomes" id="UP000277580">
    <property type="component" value="Unassembled WGS sequence"/>
</dbReference>
<dbReference type="InParanoid" id="A0A3N4KKR2"/>
<gene>
    <name evidence="2" type="ORF">P167DRAFT_547650</name>
</gene>
<evidence type="ECO:0000256" key="1">
    <source>
        <dbReference type="SAM" id="MobiDB-lite"/>
    </source>
</evidence>